<dbReference type="GO" id="GO:0006995">
    <property type="term" value="P:cellular response to nitrogen starvation"/>
    <property type="evidence" value="ECO:0007669"/>
    <property type="project" value="UniProtKB-ARBA"/>
</dbReference>
<dbReference type="GO" id="GO:0048046">
    <property type="term" value="C:apoplast"/>
    <property type="evidence" value="ECO:0007669"/>
    <property type="project" value="UniProtKB-SubCell"/>
</dbReference>
<evidence type="ECO:0000256" key="2">
    <source>
        <dbReference type="ARBA" id="ARBA00008963"/>
    </source>
</evidence>
<feature type="compositionally biased region" description="Low complexity" evidence="8">
    <location>
        <begin position="21"/>
        <end position="31"/>
    </location>
</feature>
<accession>A0A067KI08</accession>
<feature type="region of interest" description="Disordered" evidence="8">
    <location>
        <begin position="19"/>
        <end position="39"/>
    </location>
</feature>
<evidence type="ECO:0000256" key="8">
    <source>
        <dbReference type="SAM" id="MobiDB-lite"/>
    </source>
</evidence>
<protein>
    <submittedName>
        <fullName evidence="9">Uncharacterized protein</fullName>
    </submittedName>
</protein>
<evidence type="ECO:0000256" key="7">
    <source>
        <dbReference type="ARBA" id="ARBA00023278"/>
    </source>
</evidence>
<evidence type="ECO:0000256" key="3">
    <source>
        <dbReference type="ARBA" id="ARBA00022523"/>
    </source>
</evidence>
<keyword evidence="3" id="KW-0052">Apoplast</keyword>
<reference evidence="9 10" key="1">
    <citation type="journal article" date="2014" name="PLoS ONE">
        <title>Global Analysis of Gene Expression Profiles in Physic Nut (Jatropha curcas L.) Seedlings Exposed to Salt Stress.</title>
        <authorList>
            <person name="Zhang L."/>
            <person name="Zhang C."/>
            <person name="Wu P."/>
            <person name="Chen Y."/>
            <person name="Li M."/>
            <person name="Jiang H."/>
            <person name="Wu G."/>
        </authorList>
    </citation>
    <scope>NUCLEOTIDE SEQUENCE [LARGE SCALE GENOMIC DNA]</scope>
    <source>
        <strain evidence="10">cv. GZQX0401</strain>
        <tissue evidence="9">Young leaves</tissue>
    </source>
</reference>
<evidence type="ECO:0000313" key="10">
    <source>
        <dbReference type="Proteomes" id="UP000027138"/>
    </source>
</evidence>
<dbReference type="OrthoDB" id="812917at2759"/>
<keyword evidence="10" id="KW-1185">Reference proteome</keyword>
<dbReference type="AlphaFoldDB" id="A0A067KI08"/>
<dbReference type="GO" id="GO:0005179">
    <property type="term" value="F:hormone activity"/>
    <property type="evidence" value="ECO:0007669"/>
    <property type="project" value="UniProtKB-KW"/>
</dbReference>
<keyword evidence="5" id="KW-0372">Hormone</keyword>
<dbReference type="GO" id="GO:2000280">
    <property type="term" value="P:regulation of root development"/>
    <property type="evidence" value="ECO:0007669"/>
    <property type="project" value="TreeGrafter"/>
</dbReference>
<dbReference type="GO" id="GO:1901371">
    <property type="term" value="P:regulation of leaf morphogenesis"/>
    <property type="evidence" value="ECO:0007669"/>
    <property type="project" value="TreeGrafter"/>
</dbReference>
<dbReference type="EMBL" id="KK914593">
    <property type="protein sequence ID" value="KDP31905.1"/>
    <property type="molecule type" value="Genomic_DNA"/>
</dbReference>
<comment type="subcellular location">
    <subcellularLocation>
        <location evidence="1">Secreted</location>
        <location evidence="1">Extracellular space</location>
        <location evidence="1">Apoplast</location>
    </subcellularLocation>
</comment>
<proteinExistence type="inferred from homology"/>
<keyword evidence="6" id="KW-0732">Signal</keyword>
<evidence type="ECO:0000256" key="1">
    <source>
        <dbReference type="ARBA" id="ARBA00004271"/>
    </source>
</evidence>
<dbReference type="GO" id="GO:0048364">
    <property type="term" value="P:root development"/>
    <property type="evidence" value="ECO:0007669"/>
    <property type="project" value="InterPro"/>
</dbReference>
<dbReference type="InterPro" id="IPR033250">
    <property type="entry name" value="CEP"/>
</dbReference>
<evidence type="ECO:0000256" key="5">
    <source>
        <dbReference type="ARBA" id="ARBA00022702"/>
    </source>
</evidence>
<evidence type="ECO:0000256" key="6">
    <source>
        <dbReference type="ARBA" id="ARBA00022729"/>
    </source>
</evidence>
<evidence type="ECO:0000256" key="4">
    <source>
        <dbReference type="ARBA" id="ARBA00022525"/>
    </source>
</evidence>
<dbReference type="PANTHER" id="PTHR33348">
    <property type="entry name" value="PRECURSOR OF CEP5"/>
    <property type="match status" value="1"/>
</dbReference>
<gene>
    <name evidence="9" type="ORF">JCGZ_12366</name>
</gene>
<name>A0A067KI08_JATCU</name>
<keyword evidence="7" id="KW-0379">Hydroxylation</keyword>
<evidence type="ECO:0000313" key="9">
    <source>
        <dbReference type="EMBL" id="KDP31905.1"/>
    </source>
</evidence>
<feature type="region of interest" description="Disordered" evidence="8">
    <location>
        <begin position="62"/>
        <end position="81"/>
    </location>
</feature>
<dbReference type="PANTHER" id="PTHR33348:SF7">
    <property type="entry name" value="PRECURSOR OF CEP11-RELATED"/>
    <property type="match status" value="1"/>
</dbReference>
<dbReference type="Proteomes" id="UP000027138">
    <property type="component" value="Unassembled WGS sequence"/>
</dbReference>
<comment type="similarity">
    <text evidence="2">Belongs to the C-terminally encoded plant signaling peptide (CEP) family.</text>
</comment>
<dbReference type="GO" id="GO:1902025">
    <property type="term" value="P:nitrate import"/>
    <property type="evidence" value="ECO:0007669"/>
    <property type="project" value="TreeGrafter"/>
</dbReference>
<keyword evidence="4" id="KW-0964">Secreted</keyword>
<sequence length="81" mass="8976">MLFQELVCVEGRHLKTKLCKKGSSGNNHSKSTLNFSKDGYKSNSHQVLIGNQEKTSKMDYVDEFRPTTPGHSPGVGHSINN</sequence>
<organism evidence="9 10">
    <name type="scientific">Jatropha curcas</name>
    <name type="common">Barbados nut</name>
    <dbReference type="NCBI Taxonomy" id="180498"/>
    <lineage>
        <taxon>Eukaryota</taxon>
        <taxon>Viridiplantae</taxon>
        <taxon>Streptophyta</taxon>
        <taxon>Embryophyta</taxon>
        <taxon>Tracheophyta</taxon>
        <taxon>Spermatophyta</taxon>
        <taxon>Magnoliopsida</taxon>
        <taxon>eudicotyledons</taxon>
        <taxon>Gunneridae</taxon>
        <taxon>Pentapetalae</taxon>
        <taxon>rosids</taxon>
        <taxon>fabids</taxon>
        <taxon>Malpighiales</taxon>
        <taxon>Euphorbiaceae</taxon>
        <taxon>Crotonoideae</taxon>
        <taxon>Jatropheae</taxon>
        <taxon>Jatropha</taxon>
    </lineage>
</organism>